<dbReference type="PANTHER" id="PTHR21485">
    <property type="entry name" value="HAD SUPERFAMILY MEMBERS CMAS AND KDSC"/>
    <property type="match status" value="1"/>
</dbReference>
<keyword evidence="8 11" id="KW-0378">Hydrolase</keyword>
<dbReference type="GO" id="GO:0008781">
    <property type="term" value="F:N-acylneuraminate cytidylyltransferase activity"/>
    <property type="evidence" value="ECO:0007669"/>
    <property type="project" value="TreeGrafter"/>
</dbReference>
<dbReference type="EMBL" id="CP076680">
    <property type="protein sequence ID" value="QWV00174.1"/>
    <property type="molecule type" value="Genomic_DNA"/>
</dbReference>
<dbReference type="NCBIfam" id="TIGR01670">
    <property type="entry name" value="KdsC-phosphatas"/>
    <property type="match status" value="1"/>
</dbReference>
<dbReference type="InterPro" id="IPR010023">
    <property type="entry name" value="KdsC_fam"/>
</dbReference>
<dbReference type="CDD" id="cd01630">
    <property type="entry name" value="HAD_KDO-like"/>
    <property type="match status" value="1"/>
</dbReference>
<dbReference type="NCBIfam" id="TIGR01662">
    <property type="entry name" value="HAD-SF-IIIA"/>
    <property type="match status" value="1"/>
</dbReference>
<comment type="cofactor">
    <cofactor evidence="2 11">
        <name>Mg(2+)</name>
        <dbReference type="ChEBI" id="CHEBI:18420"/>
    </cofactor>
</comment>
<dbReference type="SFLD" id="SFLDS00003">
    <property type="entry name" value="Haloacid_Dehalogenase"/>
    <property type="match status" value="1"/>
</dbReference>
<dbReference type="AlphaFoldDB" id="A0AAJ4NQ81"/>
<keyword evidence="11" id="KW-0448">Lipopolysaccharide biosynthesis</keyword>
<evidence type="ECO:0000256" key="8">
    <source>
        <dbReference type="ARBA" id="ARBA00022801"/>
    </source>
</evidence>
<dbReference type="InterPro" id="IPR050793">
    <property type="entry name" value="CMP-NeuNAc_synthase"/>
</dbReference>
<evidence type="ECO:0000256" key="3">
    <source>
        <dbReference type="ARBA" id="ARBA00005893"/>
    </source>
</evidence>
<evidence type="ECO:0000256" key="2">
    <source>
        <dbReference type="ARBA" id="ARBA00001946"/>
    </source>
</evidence>
<dbReference type="Proteomes" id="UP000683421">
    <property type="component" value="Chromosome"/>
</dbReference>
<evidence type="ECO:0000256" key="10">
    <source>
        <dbReference type="ARBA" id="ARBA00031051"/>
    </source>
</evidence>
<dbReference type="InterPro" id="IPR006549">
    <property type="entry name" value="HAD-SF_hydro_IIIA"/>
</dbReference>
<evidence type="ECO:0000313" key="12">
    <source>
        <dbReference type="EMBL" id="QWV00174.1"/>
    </source>
</evidence>
<evidence type="ECO:0000256" key="9">
    <source>
        <dbReference type="ARBA" id="ARBA00022842"/>
    </source>
</evidence>
<comment type="function">
    <text evidence="11">Catalyzes the hydrolysis of 3-deoxy-D-manno-octulosonate 8-phosphate (KDO 8-P) to 3-deoxy-D-manno-octulosonate (KDO) and inorganic phosphate.</text>
</comment>
<dbReference type="FunFam" id="3.40.50.1000:FF:000029">
    <property type="entry name" value="3-deoxy-D-manno-octulosonate 8-phosphate phosphatase KdsC"/>
    <property type="match status" value="1"/>
</dbReference>
<protein>
    <recommendedName>
        <fullName evidence="6 11">3-deoxy-D-manno-octulosonate 8-phosphate phosphatase KdsC</fullName>
        <ecNumber evidence="5 11">3.1.3.45</ecNumber>
    </recommendedName>
    <alternativeName>
        <fullName evidence="10 11">KDO 8-P phosphatase</fullName>
    </alternativeName>
</protein>
<evidence type="ECO:0000256" key="6">
    <source>
        <dbReference type="ARBA" id="ARBA00020092"/>
    </source>
</evidence>
<evidence type="ECO:0000256" key="4">
    <source>
        <dbReference type="ARBA" id="ARBA00011881"/>
    </source>
</evidence>
<name>A0AAJ4NQ81_9GAMM</name>
<dbReference type="SFLD" id="SFLDG01138">
    <property type="entry name" value="C1.6.2:_Deoxy-d-mannose-octulo"/>
    <property type="match status" value="1"/>
</dbReference>
<comment type="similarity">
    <text evidence="3 11">Belongs to the KdsC family.</text>
</comment>
<dbReference type="KEGG" id="fsr:KQR59_04640"/>
<evidence type="ECO:0000313" key="13">
    <source>
        <dbReference type="Proteomes" id="UP000683421"/>
    </source>
</evidence>
<organism evidence="12 13">
    <name type="scientific">Francisella salimarina</name>
    <dbReference type="NCBI Taxonomy" id="2599927"/>
    <lineage>
        <taxon>Bacteria</taxon>
        <taxon>Pseudomonadati</taxon>
        <taxon>Pseudomonadota</taxon>
        <taxon>Gammaproteobacteria</taxon>
        <taxon>Thiotrichales</taxon>
        <taxon>Francisellaceae</taxon>
        <taxon>Francisella</taxon>
    </lineage>
</organism>
<comment type="catalytic activity">
    <reaction evidence="1 11">
        <text>3-deoxy-alpha-D-manno-2-octulosonate-8-phosphate + H2O = 3-deoxy-alpha-D-manno-oct-2-ulosonate + phosphate</text>
        <dbReference type="Rhea" id="RHEA:11500"/>
        <dbReference type="ChEBI" id="CHEBI:15377"/>
        <dbReference type="ChEBI" id="CHEBI:43474"/>
        <dbReference type="ChEBI" id="CHEBI:85985"/>
        <dbReference type="ChEBI" id="CHEBI:85986"/>
        <dbReference type="EC" id="3.1.3.45"/>
    </reaction>
</comment>
<dbReference type="PIRSF" id="PIRSF006118">
    <property type="entry name" value="KDO8-P_Ptase"/>
    <property type="match status" value="1"/>
</dbReference>
<gene>
    <name evidence="12" type="ORF">KQR59_04640</name>
</gene>
<comment type="subunit">
    <text evidence="4 11">Homotetramer.</text>
</comment>
<dbReference type="PANTHER" id="PTHR21485:SF3">
    <property type="entry name" value="N-ACYLNEURAMINATE CYTIDYLYLTRANSFERASE"/>
    <property type="match status" value="1"/>
</dbReference>
<keyword evidence="7 11" id="KW-0479">Metal-binding</keyword>
<dbReference type="GO" id="GO:0046872">
    <property type="term" value="F:metal ion binding"/>
    <property type="evidence" value="ECO:0007669"/>
    <property type="project" value="UniProtKB-KW"/>
</dbReference>
<evidence type="ECO:0000256" key="11">
    <source>
        <dbReference type="PIRNR" id="PIRNR006118"/>
    </source>
</evidence>
<evidence type="ECO:0000256" key="7">
    <source>
        <dbReference type="ARBA" id="ARBA00022723"/>
    </source>
</evidence>
<dbReference type="Pfam" id="PF08282">
    <property type="entry name" value="Hydrolase_3"/>
    <property type="match status" value="1"/>
</dbReference>
<evidence type="ECO:0000256" key="1">
    <source>
        <dbReference type="ARBA" id="ARBA00000898"/>
    </source>
</evidence>
<proteinExistence type="inferred from homology"/>
<reference evidence="12 13" key="1">
    <citation type="submission" date="2021-06" db="EMBL/GenBank/DDBJ databases">
        <title>Ulceroglandular infection and bacteremia caused by Francisella salimarina in an immunocompromised patient, France.</title>
        <authorList>
            <person name="Hennebique A."/>
            <person name="Caspar Y."/>
            <person name="Maurin M."/>
            <person name="Boisset S."/>
            <person name="Pelloux I."/>
            <person name="Gallego-Hernanz M.P."/>
            <person name="Burucoa C."/>
            <person name="Cazenave-Roblot F."/>
            <person name="Plouzeau C."/>
            <person name="Rammaert B."/>
        </authorList>
    </citation>
    <scope>NUCLEOTIDE SEQUENCE [LARGE SCALE GENOMIC DNA]</scope>
    <source>
        <strain evidence="12 13">CHUGA-F75</strain>
    </source>
</reference>
<sequence length="183" mass="20474">MKFSMKQNVVNSIKLVIFDVDGVLTDSRIIISNDGNEFKNFNVKDGLGIVLLQKLGIKVAIITGKESKIVQQRLQSLGLDPQDIYQGQKNKIKAYESLKNKYSLNDQNIAYMGDDLPDLVLMNKVGLSATPTDSISVVKEYANYVCQNNGGNAAVREFCDYIIKQSGFYYKVIKDFIETGEVK</sequence>
<keyword evidence="13" id="KW-1185">Reference proteome</keyword>
<evidence type="ECO:0000256" key="5">
    <source>
        <dbReference type="ARBA" id="ARBA00013066"/>
    </source>
</evidence>
<dbReference type="SFLD" id="SFLDG01136">
    <property type="entry name" value="C1.6:_Phosphoserine_Phosphatas"/>
    <property type="match status" value="1"/>
</dbReference>
<dbReference type="GO" id="GO:0019143">
    <property type="term" value="F:3-deoxy-manno-octulosonate-8-phosphatase activity"/>
    <property type="evidence" value="ECO:0007669"/>
    <property type="project" value="UniProtKB-EC"/>
</dbReference>
<accession>A0AAJ4NQ81</accession>
<dbReference type="EC" id="3.1.3.45" evidence="5 11"/>
<keyword evidence="9 11" id="KW-0460">Magnesium</keyword>